<evidence type="ECO:0000313" key="3">
    <source>
        <dbReference type="Proteomes" id="UP000248057"/>
    </source>
</evidence>
<dbReference type="PANTHER" id="PTHR43792:SF1">
    <property type="entry name" value="N-ACETYLTRANSFERASE DOMAIN-CONTAINING PROTEIN"/>
    <property type="match status" value="1"/>
</dbReference>
<dbReference type="PANTHER" id="PTHR43792">
    <property type="entry name" value="GNAT FAMILY, PUTATIVE (AFU_ORTHOLOGUE AFUA_3G00765)-RELATED-RELATED"/>
    <property type="match status" value="1"/>
</dbReference>
<gene>
    <name evidence="2" type="ORF">DFR60_112138</name>
</gene>
<dbReference type="Proteomes" id="UP000248057">
    <property type="component" value="Unassembled WGS sequence"/>
</dbReference>
<evidence type="ECO:0000259" key="1">
    <source>
        <dbReference type="PROSITE" id="PS51186"/>
    </source>
</evidence>
<sequence length="179" mass="21123">MESINVIVETERLILRRYAEGDAQDLYEYLSNPEVVKYEPYKPMDMDEVKSNLAWRISTDEMIAVELKSSHKMIGNVYLGKREFDALEMGYVFNQDYWGKGYAKESCMALIGQAFSSGIHRIFAECDPQNQGSWRLLESLGFEREAFLKQNVYFWKDDDNKPLWKDTYIYARLNPHMER</sequence>
<dbReference type="RefSeq" id="WP_110324645.1">
    <property type="nucleotide sequence ID" value="NZ_QJKD01000012.1"/>
</dbReference>
<dbReference type="Gene3D" id="3.40.630.30">
    <property type="match status" value="1"/>
</dbReference>
<dbReference type="SUPFAM" id="SSF55729">
    <property type="entry name" value="Acyl-CoA N-acyltransferases (Nat)"/>
    <property type="match status" value="1"/>
</dbReference>
<keyword evidence="3" id="KW-1185">Reference proteome</keyword>
<dbReference type="InterPro" id="IPR051531">
    <property type="entry name" value="N-acetyltransferase"/>
</dbReference>
<dbReference type="PROSITE" id="PS51186">
    <property type="entry name" value="GNAT"/>
    <property type="match status" value="1"/>
</dbReference>
<dbReference type="Pfam" id="PF13302">
    <property type="entry name" value="Acetyltransf_3"/>
    <property type="match status" value="1"/>
</dbReference>
<dbReference type="InterPro" id="IPR000182">
    <property type="entry name" value="GNAT_dom"/>
</dbReference>
<comment type="caution">
    <text evidence="2">The sequence shown here is derived from an EMBL/GenBank/DDBJ whole genome shotgun (WGS) entry which is preliminary data.</text>
</comment>
<evidence type="ECO:0000313" key="2">
    <source>
        <dbReference type="EMBL" id="PXX50276.1"/>
    </source>
</evidence>
<proteinExistence type="predicted"/>
<dbReference type="InterPro" id="IPR016181">
    <property type="entry name" value="Acyl_CoA_acyltransferase"/>
</dbReference>
<feature type="domain" description="N-acetyltransferase" evidence="1">
    <location>
        <begin position="13"/>
        <end position="159"/>
    </location>
</feature>
<organism evidence="2 3">
    <name type="scientific">Hungatella effluvii</name>
    <dbReference type="NCBI Taxonomy" id="1096246"/>
    <lineage>
        <taxon>Bacteria</taxon>
        <taxon>Bacillati</taxon>
        <taxon>Bacillota</taxon>
        <taxon>Clostridia</taxon>
        <taxon>Lachnospirales</taxon>
        <taxon>Lachnospiraceae</taxon>
        <taxon>Hungatella</taxon>
    </lineage>
</organism>
<reference evidence="2 3" key="1">
    <citation type="submission" date="2018-05" db="EMBL/GenBank/DDBJ databases">
        <title>Genomic Encyclopedia of Type Strains, Phase IV (KMG-IV): sequencing the most valuable type-strain genomes for metagenomic binning, comparative biology and taxonomic classification.</title>
        <authorList>
            <person name="Goeker M."/>
        </authorList>
    </citation>
    <scope>NUCLEOTIDE SEQUENCE [LARGE SCALE GENOMIC DNA]</scope>
    <source>
        <strain evidence="2 3">DSM 24995</strain>
    </source>
</reference>
<accession>A0A2V3XZC9</accession>
<dbReference type="GO" id="GO:0016747">
    <property type="term" value="F:acyltransferase activity, transferring groups other than amino-acyl groups"/>
    <property type="evidence" value="ECO:0007669"/>
    <property type="project" value="InterPro"/>
</dbReference>
<name>A0A2V3XZC9_9FIRM</name>
<protein>
    <submittedName>
        <fullName evidence="2">RimJ/RimL family protein N-acetyltransferase</fullName>
    </submittedName>
</protein>
<dbReference type="AlphaFoldDB" id="A0A2V3XZC9"/>
<dbReference type="GeneID" id="86063451"/>
<dbReference type="EMBL" id="QJKD01000012">
    <property type="protein sequence ID" value="PXX50276.1"/>
    <property type="molecule type" value="Genomic_DNA"/>
</dbReference>
<keyword evidence="2" id="KW-0808">Transferase</keyword>